<dbReference type="InterPro" id="IPR036365">
    <property type="entry name" value="PGBD-like_sf"/>
</dbReference>
<accession>A0A6L5Y0T8</accession>
<organism evidence="2 3">
    <name type="scientific">Velocimicrobium porci</name>
    <dbReference type="NCBI Taxonomy" id="2606634"/>
    <lineage>
        <taxon>Bacteria</taxon>
        <taxon>Bacillati</taxon>
        <taxon>Bacillota</taxon>
        <taxon>Clostridia</taxon>
        <taxon>Lachnospirales</taxon>
        <taxon>Lachnospiraceae</taxon>
        <taxon>Velocimicrobium</taxon>
    </lineage>
</organism>
<feature type="domain" description="Peptidoglycan binding-like" evidence="1">
    <location>
        <begin position="352"/>
        <end position="411"/>
    </location>
</feature>
<dbReference type="InterPro" id="IPR002477">
    <property type="entry name" value="Peptidoglycan-bd-like"/>
</dbReference>
<dbReference type="Gene3D" id="1.10.101.10">
    <property type="entry name" value="PGBD-like superfamily/PGBD"/>
    <property type="match status" value="1"/>
</dbReference>
<evidence type="ECO:0000313" key="3">
    <source>
        <dbReference type="Proteomes" id="UP000482209"/>
    </source>
</evidence>
<evidence type="ECO:0000259" key="1">
    <source>
        <dbReference type="Pfam" id="PF01471"/>
    </source>
</evidence>
<dbReference type="AlphaFoldDB" id="A0A6L5Y0T8"/>
<proteinExistence type="predicted"/>
<dbReference type="SUPFAM" id="SSF47090">
    <property type="entry name" value="PGBD-like"/>
    <property type="match status" value="1"/>
</dbReference>
<dbReference type="Gene3D" id="2.60.40.1120">
    <property type="entry name" value="Carboxypeptidase-like, regulatory domain"/>
    <property type="match status" value="1"/>
</dbReference>
<dbReference type="RefSeq" id="WP_154519838.1">
    <property type="nucleotide sequence ID" value="NZ_VUMT01000019.1"/>
</dbReference>
<sequence length="426" mass="47797">MRKNWIIYPTQVGTQAFGKVMVNVTSILGSRPIVGAKVQIGFTAEPGKWIEELTTDRNGHTEEVELSAPSIEYSMEPSVTQPYSEYTILTTAPGYEPVEVSGVQVLPDVTAVQNITMMPTKDSLGNGTTAELFVVPANTLYGDFPPKIAENEVKTVEETGEIVLSRVVVPEYVVVHDGPPRDSSAKDYYVKYKDYIKNVASSEIYATWPEATIYANVLAIQSFTLNRVYTEWYRSKGYNFTITSSTAYDHKWVPGRNIFENISRIVDTIFANYLSRPGVIQPILTQYCDGQRVQCPNWMTQWGSKYLGDQGYTASEIIRYFYGDDMYINQAEEISGVPASWPGQDLTVGMSSDKIRQMQDQLNVISRGYPLIPKVTVDGIFGEQTREAVETFQRIFGLPPTGIVDFPTWYKISEIFVGVSRIAELN</sequence>
<name>A0A6L5Y0T8_9FIRM</name>
<gene>
    <name evidence="2" type="ORF">FYJ58_11255</name>
</gene>
<dbReference type="InterPro" id="IPR036366">
    <property type="entry name" value="PGBDSf"/>
</dbReference>
<keyword evidence="3" id="KW-1185">Reference proteome</keyword>
<comment type="caution">
    <text evidence="2">The sequence shown here is derived from an EMBL/GenBank/DDBJ whole genome shotgun (WGS) entry which is preliminary data.</text>
</comment>
<dbReference type="EMBL" id="VUMT01000019">
    <property type="protein sequence ID" value="MSS64447.1"/>
    <property type="molecule type" value="Genomic_DNA"/>
</dbReference>
<dbReference type="Pfam" id="PF01471">
    <property type="entry name" value="PG_binding_1"/>
    <property type="match status" value="1"/>
</dbReference>
<protein>
    <submittedName>
        <fullName evidence="2">Peptidoglycan-binding protein</fullName>
    </submittedName>
</protein>
<evidence type="ECO:0000313" key="2">
    <source>
        <dbReference type="EMBL" id="MSS64447.1"/>
    </source>
</evidence>
<dbReference type="Proteomes" id="UP000482209">
    <property type="component" value="Unassembled WGS sequence"/>
</dbReference>
<reference evidence="2 3" key="1">
    <citation type="submission" date="2019-08" db="EMBL/GenBank/DDBJ databases">
        <title>In-depth cultivation of the pig gut microbiome towards novel bacterial diversity and tailored functional studies.</title>
        <authorList>
            <person name="Wylensek D."/>
            <person name="Hitch T.C.A."/>
            <person name="Clavel T."/>
        </authorList>
    </citation>
    <scope>NUCLEOTIDE SEQUENCE [LARGE SCALE GENOMIC DNA]</scope>
    <source>
        <strain evidence="2 3">WCA-693-APC-MOT-I</strain>
    </source>
</reference>